<gene>
    <name evidence="2" type="ORF">SAMN05661099_0351</name>
</gene>
<dbReference type="GO" id="GO:0016746">
    <property type="term" value="F:acyltransferase activity"/>
    <property type="evidence" value="ECO:0007669"/>
    <property type="project" value="UniProtKB-KW"/>
</dbReference>
<keyword evidence="1" id="KW-0472">Membrane</keyword>
<protein>
    <submittedName>
        <fullName evidence="2">Predicted acyltransferase</fullName>
    </submittedName>
</protein>
<dbReference type="EMBL" id="FUYR01000001">
    <property type="protein sequence ID" value="SKB30244.1"/>
    <property type="molecule type" value="Genomic_DNA"/>
</dbReference>
<feature type="transmembrane region" description="Helical" evidence="1">
    <location>
        <begin position="129"/>
        <end position="152"/>
    </location>
</feature>
<keyword evidence="2" id="KW-0808">Transferase</keyword>
<sequence length="376" mass="42671">MTKSDLSVGTAKKSNRLMSVDALRGFDMFFITGGGTFLILMEGKTSLPWIDTIANQLVHPAWIGFTFYDFIFPLFLFISGVSIAFSLSRDINNKVEQKVIYRKAFWRMIILIILGMIDKNIPFPYFEPSQIRVASILGRIGIAGFVTTFLYLNFSWKGLIAWVGGILLAYYAIIFLVPVPGYGAGNLTFEGNLVGWIDRNFLPGRLLQKTYDELGLITQFPALCLTVLGALAGNVLRSEKKESRKIQIMLIAGVLCISIALLWSLHFPISKRFWTSSFVLLTGGMAFIAMTLFYWIIDVLKFQKWAFFFQVIGLNSLTVYMACAFINFRYTSGRIFGGLYAPAPEAWHEVFEAFGAVILVWLFLYFLYRKKIFVKI</sequence>
<keyword evidence="1" id="KW-1133">Transmembrane helix</keyword>
<keyword evidence="2" id="KW-0012">Acyltransferase</keyword>
<feature type="transmembrane region" description="Helical" evidence="1">
    <location>
        <begin position="21"/>
        <end position="41"/>
    </location>
</feature>
<evidence type="ECO:0000313" key="3">
    <source>
        <dbReference type="Proteomes" id="UP000189981"/>
    </source>
</evidence>
<reference evidence="3" key="1">
    <citation type="submission" date="2017-02" db="EMBL/GenBank/DDBJ databases">
        <authorList>
            <person name="Varghese N."/>
            <person name="Submissions S."/>
        </authorList>
    </citation>
    <scope>NUCLEOTIDE SEQUENCE [LARGE SCALE GENOMIC DNA]</scope>
    <source>
        <strain evidence="3">DSM 22385</strain>
    </source>
</reference>
<feature type="transmembrane region" description="Helical" evidence="1">
    <location>
        <begin position="159"/>
        <end position="179"/>
    </location>
</feature>
<keyword evidence="3" id="KW-1185">Reference proteome</keyword>
<feature type="transmembrane region" description="Helical" evidence="1">
    <location>
        <begin position="216"/>
        <end position="236"/>
    </location>
</feature>
<organism evidence="2 3">
    <name type="scientific">Daejeonella lutea</name>
    <dbReference type="NCBI Taxonomy" id="572036"/>
    <lineage>
        <taxon>Bacteria</taxon>
        <taxon>Pseudomonadati</taxon>
        <taxon>Bacteroidota</taxon>
        <taxon>Sphingobacteriia</taxon>
        <taxon>Sphingobacteriales</taxon>
        <taxon>Sphingobacteriaceae</taxon>
        <taxon>Daejeonella</taxon>
    </lineage>
</organism>
<dbReference type="Proteomes" id="UP000189981">
    <property type="component" value="Unassembled WGS sequence"/>
</dbReference>
<feature type="transmembrane region" description="Helical" evidence="1">
    <location>
        <begin position="99"/>
        <end position="117"/>
    </location>
</feature>
<keyword evidence="1" id="KW-0812">Transmembrane</keyword>
<dbReference type="PANTHER" id="PTHR31061">
    <property type="entry name" value="LD22376P"/>
    <property type="match status" value="1"/>
</dbReference>
<feature type="transmembrane region" description="Helical" evidence="1">
    <location>
        <begin position="248"/>
        <end position="267"/>
    </location>
</feature>
<feature type="transmembrane region" description="Helical" evidence="1">
    <location>
        <begin position="307"/>
        <end position="330"/>
    </location>
</feature>
<dbReference type="AlphaFoldDB" id="A0A1T5A5I3"/>
<name>A0A1T5A5I3_9SPHI</name>
<feature type="transmembrane region" description="Helical" evidence="1">
    <location>
        <begin position="350"/>
        <end position="368"/>
    </location>
</feature>
<proteinExistence type="predicted"/>
<feature type="transmembrane region" description="Helical" evidence="1">
    <location>
        <begin position="273"/>
        <end position="295"/>
    </location>
</feature>
<dbReference type="STRING" id="572036.SAMN05661099_0351"/>
<accession>A0A1T5A5I3</accession>
<dbReference type="RefSeq" id="WP_079700843.1">
    <property type="nucleotide sequence ID" value="NZ_FUYR01000001.1"/>
</dbReference>
<dbReference type="PANTHER" id="PTHR31061:SF24">
    <property type="entry name" value="LD22376P"/>
    <property type="match status" value="1"/>
</dbReference>
<evidence type="ECO:0000256" key="1">
    <source>
        <dbReference type="SAM" id="Phobius"/>
    </source>
</evidence>
<evidence type="ECO:0000313" key="2">
    <source>
        <dbReference type="EMBL" id="SKB30244.1"/>
    </source>
</evidence>
<dbReference type="OrthoDB" id="9788724at2"/>
<feature type="transmembrane region" description="Helical" evidence="1">
    <location>
        <begin position="61"/>
        <end position="87"/>
    </location>
</feature>